<dbReference type="GO" id="GO:0003712">
    <property type="term" value="F:transcription coregulator activity"/>
    <property type="evidence" value="ECO:0007669"/>
    <property type="project" value="TreeGrafter"/>
</dbReference>
<evidence type="ECO:0000313" key="5">
    <source>
        <dbReference type="EMBL" id="PKA56748.1"/>
    </source>
</evidence>
<gene>
    <name evidence="5" type="ORF">AXF42_Ash002051</name>
</gene>
<dbReference type="OrthoDB" id="49309at2759"/>
<dbReference type="InterPro" id="IPR052435">
    <property type="entry name" value="YY1-Transcr_Regul"/>
</dbReference>
<evidence type="ECO:0000256" key="4">
    <source>
        <dbReference type="SAM" id="MobiDB-lite"/>
    </source>
</evidence>
<proteinExistence type="predicted"/>
<dbReference type="PANTHER" id="PTHR16088:SF3">
    <property type="entry name" value="GON-4-LIKE PROTEIN"/>
    <property type="match status" value="1"/>
</dbReference>
<keyword evidence="1" id="KW-0805">Transcription regulation</keyword>
<dbReference type="AlphaFoldDB" id="A0A2I0AME1"/>
<feature type="compositionally biased region" description="Basic and acidic residues" evidence="4">
    <location>
        <begin position="251"/>
        <end position="269"/>
    </location>
</feature>
<dbReference type="Proteomes" id="UP000236161">
    <property type="component" value="Unassembled WGS sequence"/>
</dbReference>
<feature type="region of interest" description="Disordered" evidence="4">
    <location>
        <begin position="250"/>
        <end position="269"/>
    </location>
</feature>
<keyword evidence="6" id="KW-1185">Reference proteome</keyword>
<evidence type="ECO:0000256" key="3">
    <source>
        <dbReference type="ARBA" id="ARBA00023242"/>
    </source>
</evidence>
<feature type="region of interest" description="Disordered" evidence="4">
    <location>
        <begin position="1"/>
        <end position="51"/>
    </location>
</feature>
<organism evidence="5 6">
    <name type="scientific">Apostasia shenzhenica</name>
    <dbReference type="NCBI Taxonomy" id="1088818"/>
    <lineage>
        <taxon>Eukaryota</taxon>
        <taxon>Viridiplantae</taxon>
        <taxon>Streptophyta</taxon>
        <taxon>Embryophyta</taxon>
        <taxon>Tracheophyta</taxon>
        <taxon>Spermatophyta</taxon>
        <taxon>Magnoliopsida</taxon>
        <taxon>Liliopsida</taxon>
        <taxon>Asparagales</taxon>
        <taxon>Orchidaceae</taxon>
        <taxon>Apostasioideae</taxon>
        <taxon>Apostasia</taxon>
    </lineage>
</organism>
<feature type="compositionally biased region" description="Acidic residues" evidence="4">
    <location>
        <begin position="1"/>
        <end position="19"/>
    </location>
</feature>
<dbReference type="EMBL" id="KZ451969">
    <property type="protein sequence ID" value="PKA56748.1"/>
    <property type="molecule type" value="Genomic_DNA"/>
</dbReference>
<evidence type="ECO:0000256" key="1">
    <source>
        <dbReference type="ARBA" id="ARBA00023015"/>
    </source>
</evidence>
<protein>
    <submittedName>
        <fullName evidence="5">Uncharacterized protein</fullName>
    </submittedName>
</protein>
<dbReference type="GO" id="GO:0005634">
    <property type="term" value="C:nucleus"/>
    <property type="evidence" value="ECO:0007669"/>
    <property type="project" value="TreeGrafter"/>
</dbReference>
<keyword evidence="3" id="KW-0539">Nucleus</keyword>
<dbReference type="STRING" id="1088818.A0A2I0AME1"/>
<keyword evidence="2" id="KW-0804">Transcription</keyword>
<dbReference type="GO" id="GO:0006355">
    <property type="term" value="P:regulation of DNA-templated transcription"/>
    <property type="evidence" value="ECO:0007669"/>
    <property type="project" value="TreeGrafter"/>
</dbReference>
<sequence length="660" mass="74067">MGDNVDMEIEEDEEEDDLDFNPLLRGETSSEASSSLSSENESPCNNVNKNIGSSLNRKIDFPSSGAMDKIRSCNRGSVSEDEEIVMLKSEVLTSSIQEVQILTNLEGICKGILSNCENDGADMMAEKNPLVEVCDQENNQKPVLDKDDIDCDDAICRRTRAQLSLANYTLEELEAFLQESDDDCDLQNVDEEEVYHKFLAAVLQEGDDKGQAEQGDGTFDEDEDNDADFEVELEELLESDVDETIGCSTEQNKKKDEEAHIPETRQKKRLKESMTRKKFHLGQAKARYRPLLPYVPNSQRSFLPPLSRPLSSAGLSHCSTSFSSADLICGLTNCQIGQLYCLIHEHVQLLLQVFSICVLDPSRHQVASDVRKLISEMVERREMALAWRKDPYPLLCFHPPNLHCSLQNDSNRMISCSWRPVVENPVFSILDVAPLQLAKIYLVDVKETESRHRKICLEDGHVKSHLKKEPLFALPMSSSVSNSSTEFVGRIITMPPALSPSSSCQLQSDHNQQPKKSLAATLVESTMRQSVALVPSDIAKLAQRFFHLFNAALFPHKPPTPAVANRVLFTDAEDGLLAMGLMEHNNDWLAIQQHFLPCKTTHQIFVRQKNRSSSKAPDNPIKAVKHMKASPLTEDEKALICDVLSLPFALRKLSKYFNFN</sequence>
<dbReference type="PANTHER" id="PTHR16088">
    <property type="entry name" value="YY1 ASSOCIATED PROTEIN-RELATED"/>
    <property type="match status" value="1"/>
</dbReference>
<name>A0A2I0AME1_9ASPA</name>
<accession>A0A2I0AME1</accession>
<evidence type="ECO:0000313" key="6">
    <source>
        <dbReference type="Proteomes" id="UP000236161"/>
    </source>
</evidence>
<feature type="compositionally biased region" description="Low complexity" evidence="4">
    <location>
        <begin position="27"/>
        <end position="42"/>
    </location>
</feature>
<reference evidence="5 6" key="1">
    <citation type="journal article" date="2017" name="Nature">
        <title>The Apostasia genome and the evolution of orchids.</title>
        <authorList>
            <person name="Zhang G.Q."/>
            <person name="Liu K.W."/>
            <person name="Li Z."/>
            <person name="Lohaus R."/>
            <person name="Hsiao Y.Y."/>
            <person name="Niu S.C."/>
            <person name="Wang J.Y."/>
            <person name="Lin Y.C."/>
            <person name="Xu Q."/>
            <person name="Chen L.J."/>
            <person name="Yoshida K."/>
            <person name="Fujiwara S."/>
            <person name="Wang Z.W."/>
            <person name="Zhang Y.Q."/>
            <person name="Mitsuda N."/>
            <person name="Wang M."/>
            <person name="Liu G.H."/>
            <person name="Pecoraro L."/>
            <person name="Huang H.X."/>
            <person name="Xiao X.J."/>
            <person name="Lin M."/>
            <person name="Wu X.Y."/>
            <person name="Wu W.L."/>
            <person name="Chen Y.Y."/>
            <person name="Chang S.B."/>
            <person name="Sakamoto S."/>
            <person name="Ohme-Takagi M."/>
            <person name="Yagi M."/>
            <person name="Zeng S.J."/>
            <person name="Shen C.Y."/>
            <person name="Yeh C.M."/>
            <person name="Luo Y.B."/>
            <person name="Tsai W.C."/>
            <person name="Van de Peer Y."/>
            <person name="Liu Z.J."/>
        </authorList>
    </citation>
    <scope>NUCLEOTIDE SEQUENCE [LARGE SCALE GENOMIC DNA]</scope>
    <source>
        <strain evidence="6">cv. Shenzhen</strain>
        <tissue evidence="5">Stem</tissue>
    </source>
</reference>
<evidence type="ECO:0000256" key="2">
    <source>
        <dbReference type="ARBA" id="ARBA00023163"/>
    </source>
</evidence>